<evidence type="ECO:0000256" key="9">
    <source>
        <dbReference type="ARBA" id="ARBA00022960"/>
    </source>
</evidence>
<evidence type="ECO:0000259" key="17">
    <source>
        <dbReference type="Pfam" id="PF00768"/>
    </source>
</evidence>
<keyword evidence="9" id="KW-0133">Cell shape</keyword>
<dbReference type="InterPro" id="IPR012907">
    <property type="entry name" value="Peptidase_S11_C"/>
</dbReference>
<accession>A0AA47B365</accession>
<feature type="active site" description="Proton acceptor" evidence="13">
    <location>
        <position position="74"/>
    </location>
</feature>
<evidence type="ECO:0000256" key="11">
    <source>
        <dbReference type="ARBA" id="ARBA00023316"/>
    </source>
</evidence>
<feature type="domain" description="Peptidase S11 D-Ala-D-Ala carboxypeptidase A C-terminal" evidence="18">
    <location>
        <begin position="320"/>
        <end position="394"/>
    </location>
</feature>
<comment type="similarity">
    <text evidence="3 15">Belongs to the peptidase S11 family.</text>
</comment>
<dbReference type="SUPFAM" id="SSF56601">
    <property type="entry name" value="beta-lactamase/transpeptidase-like"/>
    <property type="match status" value="1"/>
</dbReference>
<keyword evidence="5 19" id="KW-0121">Carboxypeptidase</keyword>
<evidence type="ECO:0000256" key="6">
    <source>
        <dbReference type="ARBA" id="ARBA00022670"/>
    </source>
</evidence>
<dbReference type="Proteomes" id="UP001164557">
    <property type="component" value="Chromosome"/>
</dbReference>
<reference evidence="19" key="1">
    <citation type="submission" date="2021-09" db="EMBL/GenBank/DDBJ databases">
        <title>Lactobacillus species from Apis mellifera, Switzerland.</title>
        <authorList>
            <person name="Pfister J."/>
            <person name="Brown A."/>
            <person name="Neumann P."/>
            <person name="Collaud A."/>
            <person name="Retschnig G."/>
            <person name="Perreten V."/>
        </authorList>
    </citation>
    <scope>NUCLEOTIDE SEQUENCE</scope>
    <source>
        <strain evidence="19">IBH002</strain>
    </source>
</reference>
<dbReference type="GO" id="GO:0008360">
    <property type="term" value="P:regulation of cell shape"/>
    <property type="evidence" value="ECO:0007669"/>
    <property type="project" value="UniProtKB-KW"/>
</dbReference>
<dbReference type="PANTHER" id="PTHR21581:SF11">
    <property type="entry name" value="D-ALANYL-D-ALANINE CARBOXYPEPTIDASE DACA"/>
    <property type="match status" value="1"/>
</dbReference>
<feature type="chain" id="PRO_5041229577" description="serine-type D-Ala-D-Ala carboxypeptidase" evidence="16">
    <location>
        <begin position="27"/>
        <end position="427"/>
    </location>
</feature>
<proteinExistence type="inferred from homology"/>
<dbReference type="Pfam" id="PF00768">
    <property type="entry name" value="Peptidase_S11"/>
    <property type="match status" value="1"/>
</dbReference>
<keyword evidence="6" id="KW-0645">Protease</keyword>
<dbReference type="GO" id="GO:0009252">
    <property type="term" value="P:peptidoglycan biosynthetic process"/>
    <property type="evidence" value="ECO:0007669"/>
    <property type="project" value="UniProtKB-KW"/>
</dbReference>
<evidence type="ECO:0000256" key="4">
    <source>
        <dbReference type="ARBA" id="ARBA00012448"/>
    </source>
</evidence>
<protein>
    <recommendedName>
        <fullName evidence="4">serine-type D-Ala-D-Ala carboxypeptidase</fullName>
        <ecNumber evidence="4">3.4.16.4</ecNumber>
    </recommendedName>
</protein>
<feature type="domain" description="Peptidase S11 D-alanyl-D-alanine carboxypeptidase A N-terminal" evidence="17">
    <location>
        <begin position="39"/>
        <end position="291"/>
    </location>
</feature>
<dbReference type="Pfam" id="PF07943">
    <property type="entry name" value="PBP5_C"/>
    <property type="match status" value="1"/>
</dbReference>
<feature type="active site" description="Acyl-ester intermediate" evidence="13">
    <location>
        <position position="71"/>
    </location>
</feature>
<evidence type="ECO:0000256" key="5">
    <source>
        <dbReference type="ARBA" id="ARBA00022645"/>
    </source>
</evidence>
<evidence type="ECO:0000256" key="16">
    <source>
        <dbReference type="SAM" id="SignalP"/>
    </source>
</evidence>
<evidence type="ECO:0000256" key="1">
    <source>
        <dbReference type="ARBA" id="ARBA00003217"/>
    </source>
</evidence>
<feature type="signal peptide" evidence="16">
    <location>
        <begin position="1"/>
        <end position="26"/>
    </location>
</feature>
<dbReference type="GO" id="GO:0009002">
    <property type="term" value="F:serine-type D-Ala-D-Ala carboxypeptidase activity"/>
    <property type="evidence" value="ECO:0007669"/>
    <property type="project" value="UniProtKB-EC"/>
</dbReference>
<gene>
    <name evidence="19" type="ORF">LDX53_05950</name>
</gene>
<evidence type="ECO:0000256" key="8">
    <source>
        <dbReference type="ARBA" id="ARBA00022801"/>
    </source>
</evidence>
<dbReference type="InterPro" id="IPR037167">
    <property type="entry name" value="Peptidase_S11_C_sf"/>
</dbReference>
<dbReference type="EMBL" id="CP084389">
    <property type="protein sequence ID" value="UZX29133.1"/>
    <property type="molecule type" value="Genomic_DNA"/>
</dbReference>
<evidence type="ECO:0000256" key="7">
    <source>
        <dbReference type="ARBA" id="ARBA00022729"/>
    </source>
</evidence>
<feature type="active site" evidence="13">
    <location>
        <position position="135"/>
    </location>
</feature>
<dbReference type="PANTHER" id="PTHR21581">
    <property type="entry name" value="D-ALANYL-D-ALANINE CARBOXYPEPTIDASE"/>
    <property type="match status" value="1"/>
</dbReference>
<dbReference type="SUPFAM" id="SSF69189">
    <property type="entry name" value="Penicillin-binding protein associated domain"/>
    <property type="match status" value="1"/>
</dbReference>
<evidence type="ECO:0000256" key="3">
    <source>
        <dbReference type="ARBA" id="ARBA00007164"/>
    </source>
</evidence>
<comment type="function">
    <text evidence="1">Removes C-terminal D-alanyl residues from sugar-peptide cell wall precursors.</text>
</comment>
<dbReference type="PRINTS" id="PR00725">
    <property type="entry name" value="DADACBPTASE1"/>
</dbReference>
<organism evidence="19 20">
    <name type="scientific">Lactobacillus helsingborgensis</name>
    <dbReference type="NCBI Taxonomy" id="1218494"/>
    <lineage>
        <taxon>Bacteria</taxon>
        <taxon>Bacillati</taxon>
        <taxon>Bacillota</taxon>
        <taxon>Bacilli</taxon>
        <taxon>Lactobacillales</taxon>
        <taxon>Lactobacillaceae</taxon>
        <taxon>Lactobacillus</taxon>
    </lineage>
</organism>
<evidence type="ECO:0000256" key="13">
    <source>
        <dbReference type="PIRSR" id="PIRSR618044-1"/>
    </source>
</evidence>
<evidence type="ECO:0000259" key="18">
    <source>
        <dbReference type="Pfam" id="PF07943"/>
    </source>
</evidence>
<keyword evidence="8" id="KW-0378">Hydrolase</keyword>
<comment type="pathway">
    <text evidence="2">Cell wall biogenesis; peptidoglycan biosynthesis.</text>
</comment>
<evidence type="ECO:0000313" key="20">
    <source>
        <dbReference type="Proteomes" id="UP001164557"/>
    </source>
</evidence>
<dbReference type="Gene3D" id="3.40.710.10">
    <property type="entry name" value="DD-peptidase/beta-lactamase superfamily"/>
    <property type="match status" value="1"/>
</dbReference>
<evidence type="ECO:0000256" key="10">
    <source>
        <dbReference type="ARBA" id="ARBA00022984"/>
    </source>
</evidence>
<dbReference type="InterPro" id="IPR018044">
    <property type="entry name" value="Peptidase_S11"/>
</dbReference>
<name>A0AA47B365_9LACO</name>
<keyword evidence="11" id="KW-0961">Cell wall biogenesis/degradation</keyword>
<dbReference type="InterPro" id="IPR015956">
    <property type="entry name" value="Peniciliin-bd_prot_C_sf"/>
</dbReference>
<evidence type="ECO:0000313" key="19">
    <source>
        <dbReference type="EMBL" id="UZX29133.1"/>
    </source>
</evidence>
<comment type="catalytic activity">
    <reaction evidence="12">
        <text>Preferential cleavage: (Ac)2-L-Lys-D-Ala-|-D-Ala. Also transpeptidation of peptidyl-alanyl moieties that are N-acyl substituents of D-alanine.</text>
        <dbReference type="EC" id="3.4.16.4"/>
    </reaction>
</comment>
<feature type="binding site" evidence="14">
    <location>
        <position position="261"/>
    </location>
    <ligand>
        <name>substrate</name>
    </ligand>
</feature>
<keyword evidence="10" id="KW-0573">Peptidoglycan synthesis</keyword>
<evidence type="ECO:0000256" key="14">
    <source>
        <dbReference type="PIRSR" id="PIRSR618044-2"/>
    </source>
</evidence>
<dbReference type="GO" id="GO:0006508">
    <property type="term" value="P:proteolysis"/>
    <property type="evidence" value="ECO:0007669"/>
    <property type="project" value="UniProtKB-KW"/>
</dbReference>
<dbReference type="AlphaFoldDB" id="A0AA47B365"/>
<dbReference type="InterPro" id="IPR001967">
    <property type="entry name" value="Peptidase_S11_N"/>
</dbReference>
<keyword evidence="20" id="KW-1185">Reference proteome</keyword>
<evidence type="ECO:0000256" key="2">
    <source>
        <dbReference type="ARBA" id="ARBA00004752"/>
    </source>
</evidence>
<dbReference type="GO" id="GO:0071555">
    <property type="term" value="P:cell wall organization"/>
    <property type="evidence" value="ECO:0007669"/>
    <property type="project" value="UniProtKB-KW"/>
</dbReference>
<dbReference type="InterPro" id="IPR012338">
    <property type="entry name" value="Beta-lactam/transpept-like"/>
</dbReference>
<evidence type="ECO:0000256" key="15">
    <source>
        <dbReference type="RuleBase" id="RU004016"/>
    </source>
</evidence>
<dbReference type="Gene3D" id="2.60.410.10">
    <property type="entry name" value="D-Ala-D-Ala carboxypeptidase, C-terminal domain"/>
    <property type="match status" value="1"/>
</dbReference>
<evidence type="ECO:0000256" key="12">
    <source>
        <dbReference type="ARBA" id="ARBA00034000"/>
    </source>
</evidence>
<keyword evidence="7 16" id="KW-0732">Signal</keyword>
<dbReference type="EC" id="3.4.16.4" evidence="4"/>
<sequence length="427" mass="47588">MKHKVKALILTFISLFLLMAPVNTVAAAKKATDNYDQDKVAIDAKAAIAIDSETGQVLYGKNINQPLPIASMTKLITAYLTLKAIDENKINWDTRVTPTRQIFAVASNREYSNVPLRMKHTYTIRQLYQATLIESANGAAMMLAQAISGSQTAFVRQMRRQLQKWDIKDGRIYTTCGLPNKSVGSDAYPGAGKNAENMLSAKDMALVGLHLLQDYPNVINTTKIAKLNFVDQDFATPMSNFNWMLKGMPQYRKRLKIDGLKTGTTDAAGACFIATAKHKGGRIITVVMGAKHETNTDPARFIQTAKLLDYVYQNYQPLKFKRNEVIIGKTNMAVHNGQARQINIGMKNDSLIWVPQNGQKFTIELTVKQIEAPIKSGQKVNSYIFKKGNQKIISLLNPAGLLLPAQALQSTNKVNIFVRFWRWLFGG</sequence>